<gene>
    <name evidence="1" type="ORF">B4U79_11522</name>
</gene>
<sequence length="41" mass="5131">MQRRRIFLTNSTSLLKPLWYTRHQLLLQVWYLRRVLVRFGA</sequence>
<dbReference type="AlphaFoldDB" id="A0A443QG37"/>
<name>A0A443QG37_9ACAR</name>
<accession>A0A443QG37</accession>
<proteinExistence type="predicted"/>
<reference evidence="1 2" key="1">
    <citation type="journal article" date="2018" name="Gigascience">
        <title>Genomes of trombidid mites reveal novel predicted allergens and laterally-transferred genes associated with secondary metabolism.</title>
        <authorList>
            <person name="Dong X."/>
            <person name="Chaisiri K."/>
            <person name="Xia D."/>
            <person name="Armstrong S.D."/>
            <person name="Fang Y."/>
            <person name="Donnelly M.J."/>
            <person name="Kadowaki T."/>
            <person name="McGarry J.W."/>
            <person name="Darby A.C."/>
            <person name="Makepeace B.L."/>
        </authorList>
    </citation>
    <scope>NUCLEOTIDE SEQUENCE [LARGE SCALE GENOMIC DNA]</scope>
    <source>
        <strain evidence="1">UoL-WK</strain>
    </source>
</reference>
<protein>
    <submittedName>
        <fullName evidence="1">Uncharacterized protein</fullName>
    </submittedName>
</protein>
<dbReference type="EMBL" id="NCKU01008332">
    <property type="protein sequence ID" value="RWS01977.1"/>
    <property type="molecule type" value="Genomic_DNA"/>
</dbReference>
<keyword evidence="2" id="KW-1185">Reference proteome</keyword>
<dbReference type="Proteomes" id="UP000285301">
    <property type="component" value="Unassembled WGS sequence"/>
</dbReference>
<evidence type="ECO:0000313" key="2">
    <source>
        <dbReference type="Proteomes" id="UP000285301"/>
    </source>
</evidence>
<evidence type="ECO:0000313" key="1">
    <source>
        <dbReference type="EMBL" id="RWS01977.1"/>
    </source>
</evidence>
<organism evidence="1 2">
    <name type="scientific">Dinothrombium tinctorium</name>
    <dbReference type="NCBI Taxonomy" id="1965070"/>
    <lineage>
        <taxon>Eukaryota</taxon>
        <taxon>Metazoa</taxon>
        <taxon>Ecdysozoa</taxon>
        <taxon>Arthropoda</taxon>
        <taxon>Chelicerata</taxon>
        <taxon>Arachnida</taxon>
        <taxon>Acari</taxon>
        <taxon>Acariformes</taxon>
        <taxon>Trombidiformes</taxon>
        <taxon>Prostigmata</taxon>
        <taxon>Anystina</taxon>
        <taxon>Parasitengona</taxon>
        <taxon>Trombidioidea</taxon>
        <taxon>Trombidiidae</taxon>
        <taxon>Dinothrombium</taxon>
    </lineage>
</organism>
<comment type="caution">
    <text evidence="1">The sequence shown here is derived from an EMBL/GenBank/DDBJ whole genome shotgun (WGS) entry which is preliminary data.</text>
</comment>